<evidence type="ECO:0000256" key="3">
    <source>
        <dbReference type="ARBA" id="ARBA00010617"/>
    </source>
</evidence>
<dbReference type="GO" id="GO:0005506">
    <property type="term" value="F:iron ion binding"/>
    <property type="evidence" value="ECO:0007669"/>
    <property type="project" value="InterPro"/>
</dbReference>
<keyword evidence="8 10" id="KW-0503">Monooxygenase</keyword>
<evidence type="ECO:0000256" key="4">
    <source>
        <dbReference type="ARBA" id="ARBA00022617"/>
    </source>
</evidence>
<evidence type="ECO:0000256" key="7">
    <source>
        <dbReference type="ARBA" id="ARBA00023004"/>
    </source>
</evidence>
<dbReference type="PRINTS" id="PR00463">
    <property type="entry name" value="EP450I"/>
</dbReference>
<sequence length="559" mass="63339">MTSKTPAHARKKMEPKKPRSSKVSVKILIYLIYSSPVRLYLARGPGAIFSQSVALEAMYKTRIYGLLYIEEYEPSSPPGPDGLPLVGNILDSRNDDMWETARRWGEKYGPIVSISNLGSPIIFLNSYETMVDLLEKRGGTYSSRPKNVMLDLGGWTSWFIALFPYGDELRKSRQLLHRHFQINAVPRYYQIQEVSTHKLLDNLLSSPEDFFKHIRTATGRTILKITYGYDIKDKDDYYVNIAEEGMKNVTTAEGFFLVNLIPWLQYLPTWHPGTGFKKLSQRGREIGMEMRNKPYDMVKQSISNGIPMSSVTSRLIESEINEDGSIGNEELIKNVSGVAYGAGADTIVSSTITFVLAMVLHPEVMKRGQKELDQVLGKNILPTMDDQPRLPYINAIHKECLRWQVVAPFAIAHTLPEDDEYNGYLIPKGTTIFPNIWAASRDPRVYPEPEEFGPDRWLPETGKEPPLDILKLVFGIGRRICPGRFMASNSFFLTIASVLATFDIEKAINEKGEPIVPNVDYTENFGRQAKPFKCDIKPRSKEIALLIRQTVEAEDAEKL</sequence>
<evidence type="ECO:0000256" key="8">
    <source>
        <dbReference type="ARBA" id="ARBA00023033"/>
    </source>
</evidence>
<keyword evidence="7 9" id="KW-0408">Iron</keyword>
<dbReference type="InterPro" id="IPR017972">
    <property type="entry name" value="Cyt_P450_CS"/>
</dbReference>
<dbReference type="EMBL" id="NBII01000007">
    <property type="protein sequence ID" value="PAV17224.1"/>
    <property type="molecule type" value="Genomic_DNA"/>
</dbReference>
<dbReference type="CDD" id="cd11065">
    <property type="entry name" value="CYP64-like"/>
    <property type="match status" value="1"/>
</dbReference>
<dbReference type="Gene3D" id="1.10.630.10">
    <property type="entry name" value="Cytochrome P450"/>
    <property type="match status" value="1"/>
</dbReference>
<dbReference type="PROSITE" id="PS00086">
    <property type="entry name" value="CYTOCHROME_P450"/>
    <property type="match status" value="1"/>
</dbReference>
<reference evidence="11 12" key="1">
    <citation type="journal article" date="2017" name="Mol. Ecol.">
        <title>Comparative and population genomic landscape of Phellinus noxius: A hypervariable fungus causing root rot in trees.</title>
        <authorList>
            <person name="Chung C.L."/>
            <person name="Lee T.J."/>
            <person name="Akiba M."/>
            <person name="Lee H.H."/>
            <person name="Kuo T.H."/>
            <person name="Liu D."/>
            <person name="Ke H.M."/>
            <person name="Yokoi T."/>
            <person name="Roa M.B."/>
            <person name="Lu M.J."/>
            <person name="Chang Y.Y."/>
            <person name="Ann P.J."/>
            <person name="Tsai J.N."/>
            <person name="Chen C.Y."/>
            <person name="Tzean S.S."/>
            <person name="Ota Y."/>
            <person name="Hattori T."/>
            <person name="Sahashi N."/>
            <person name="Liou R.F."/>
            <person name="Kikuchi T."/>
            <person name="Tsai I.J."/>
        </authorList>
    </citation>
    <scope>NUCLEOTIDE SEQUENCE [LARGE SCALE GENOMIC DNA]</scope>
    <source>
        <strain evidence="11 12">FFPRI411160</strain>
    </source>
</reference>
<evidence type="ECO:0000256" key="6">
    <source>
        <dbReference type="ARBA" id="ARBA00023002"/>
    </source>
</evidence>
<evidence type="ECO:0000256" key="2">
    <source>
        <dbReference type="ARBA" id="ARBA00005179"/>
    </source>
</evidence>
<protein>
    <submittedName>
        <fullName evidence="11">Cytochrome P450</fullName>
    </submittedName>
</protein>
<dbReference type="InterPro" id="IPR036396">
    <property type="entry name" value="Cyt_P450_sf"/>
</dbReference>
<dbReference type="InParanoid" id="A0A286UCI6"/>
<dbReference type="GO" id="GO:0004497">
    <property type="term" value="F:monooxygenase activity"/>
    <property type="evidence" value="ECO:0007669"/>
    <property type="project" value="UniProtKB-KW"/>
</dbReference>
<dbReference type="InterPro" id="IPR002401">
    <property type="entry name" value="Cyt_P450_E_grp-I"/>
</dbReference>
<keyword evidence="4 9" id="KW-0349">Heme</keyword>
<dbReference type="STRING" id="2282107.A0A286UCI6"/>
<evidence type="ECO:0000313" key="11">
    <source>
        <dbReference type="EMBL" id="PAV17224.1"/>
    </source>
</evidence>
<dbReference type="PANTHER" id="PTHR46300:SF7">
    <property type="entry name" value="P450, PUTATIVE (EUROFUNG)-RELATED"/>
    <property type="match status" value="1"/>
</dbReference>
<comment type="cofactor">
    <cofactor evidence="1 9">
        <name>heme</name>
        <dbReference type="ChEBI" id="CHEBI:30413"/>
    </cofactor>
</comment>
<evidence type="ECO:0000256" key="10">
    <source>
        <dbReference type="RuleBase" id="RU000461"/>
    </source>
</evidence>
<accession>A0A286UCI6</accession>
<dbReference type="InterPro" id="IPR050364">
    <property type="entry name" value="Cytochrome_P450_fung"/>
</dbReference>
<feature type="binding site" description="axial binding residue" evidence="9">
    <location>
        <position position="481"/>
    </location>
    <ligand>
        <name>heme</name>
        <dbReference type="ChEBI" id="CHEBI:30413"/>
    </ligand>
    <ligandPart>
        <name>Fe</name>
        <dbReference type="ChEBI" id="CHEBI:18248"/>
    </ligandPart>
</feature>
<proteinExistence type="inferred from homology"/>
<keyword evidence="5 9" id="KW-0479">Metal-binding</keyword>
<evidence type="ECO:0000256" key="5">
    <source>
        <dbReference type="ARBA" id="ARBA00022723"/>
    </source>
</evidence>
<dbReference type="Pfam" id="PF00067">
    <property type="entry name" value="p450"/>
    <property type="match status" value="1"/>
</dbReference>
<comment type="caution">
    <text evidence="11">The sequence shown here is derived from an EMBL/GenBank/DDBJ whole genome shotgun (WGS) entry which is preliminary data.</text>
</comment>
<dbReference type="SUPFAM" id="SSF48264">
    <property type="entry name" value="Cytochrome P450"/>
    <property type="match status" value="1"/>
</dbReference>
<dbReference type="InterPro" id="IPR001128">
    <property type="entry name" value="Cyt_P450"/>
</dbReference>
<comment type="pathway">
    <text evidence="2">Secondary metabolite biosynthesis.</text>
</comment>
<dbReference type="OrthoDB" id="2789670at2759"/>
<dbReference type="Proteomes" id="UP000217199">
    <property type="component" value="Unassembled WGS sequence"/>
</dbReference>
<keyword evidence="6 10" id="KW-0560">Oxidoreductase</keyword>
<keyword evidence="12" id="KW-1185">Reference proteome</keyword>
<dbReference type="GO" id="GO:0016705">
    <property type="term" value="F:oxidoreductase activity, acting on paired donors, with incorporation or reduction of molecular oxygen"/>
    <property type="evidence" value="ECO:0007669"/>
    <property type="project" value="InterPro"/>
</dbReference>
<evidence type="ECO:0000256" key="1">
    <source>
        <dbReference type="ARBA" id="ARBA00001971"/>
    </source>
</evidence>
<name>A0A286UCI6_9AGAM</name>
<evidence type="ECO:0000256" key="9">
    <source>
        <dbReference type="PIRSR" id="PIRSR602401-1"/>
    </source>
</evidence>
<dbReference type="GO" id="GO:0020037">
    <property type="term" value="F:heme binding"/>
    <property type="evidence" value="ECO:0007669"/>
    <property type="project" value="InterPro"/>
</dbReference>
<dbReference type="AlphaFoldDB" id="A0A286UCI6"/>
<evidence type="ECO:0000313" key="12">
    <source>
        <dbReference type="Proteomes" id="UP000217199"/>
    </source>
</evidence>
<organism evidence="11 12">
    <name type="scientific">Pyrrhoderma noxium</name>
    <dbReference type="NCBI Taxonomy" id="2282107"/>
    <lineage>
        <taxon>Eukaryota</taxon>
        <taxon>Fungi</taxon>
        <taxon>Dikarya</taxon>
        <taxon>Basidiomycota</taxon>
        <taxon>Agaricomycotina</taxon>
        <taxon>Agaricomycetes</taxon>
        <taxon>Hymenochaetales</taxon>
        <taxon>Hymenochaetaceae</taxon>
        <taxon>Pyrrhoderma</taxon>
    </lineage>
</organism>
<comment type="similarity">
    <text evidence="3 10">Belongs to the cytochrome P450 family.</text>
</comment>
<dbReference type="PANTHER" id="PTHR46300">
    <property type="entry name" value="P450, PUTATIVE (EUROFUNG)-RELATED-RELATED"/>
    <property type="match status" value="1"/>
</dbReference>
<gene>
    <name evidence="11" type="ORF">PNOK_0728800</name>
</gene>